<evidence type="ECO:0000256" key="3">
    <source>
        <dbReference type="ARBA" id="ARBA00012953"/>
    </source>
</evidence>
<comment type="caution">
    <text evidence="8">The sequence shown here is derived from an EMBL/GenBank/DDBJ whole genome shotgun (WGS) entry which is preliminary data.</text>
</comment>
<gene>
    <name evidence="8" type="ORF">N866_08705</name>
</gene>
<sequence length="257" mass="26004">MTEAHRQLPFRVRMDWGLDGARAIGEDAATTVVVDVLSFTTAVTVAVDDGIVVLPYRWSDDGAAAHAARHAAVLAVRRSAAGPGDLTLSPASIRAAAGVDRLVLPSPNGSTIAAHLLDHGAEVLAGALRNASAVADWVTTRHGVDGGTVAVVAAGERWPGDTLRPAVEDLWGAGAVVAALLRAGWTSASPEARAAAAAFTEARADLPARLRTCAGGAELAATGHGADVDIAAELDHSPSVPVLDAGGFRDARATAGT</sequence>
<proteinExistence type="inferred from homology"/>
<evidence type="ECO:0000256" key="6">
    <source>
        <dbReference type="ARBA" id="ARBA00022842"/>
    </source>
</evidence>
<evidence type="ECO:0000256" key="2">
    <source>
        <dbReference type="ARBA" id="ARBA00009997"/>
    </source>
</evidence>
<evidence type="ECO:0000256" key="5">
    <source>
        <dbReference type="ARBA" id="ARBA00022801"/>
    </source>
</evidence>
<dbReference type="GO" id="GO:0050532">
    <property type="term" value="F:2-phosphosulfolactate phosphatase activity"/>
    <property type="evidence" value="ECO:0007669"/>
    <property type="project" value="UniProtKB-EC"/>
</dbReference>
<dbReference type="RefSeq" id="WP_034223001.1">
    <property type="nucleotide sequence ID" value="NZ_AXCW01000026.1"/>
</dbReference>
<name>A0A021VTM2_9CELL</name>
<organism evidence="8 9">
    <name type="scientific">Actinotalea ferrariae CF5-4</name>
    <dbReference type="NCBI Taxonomy" id="948458"/>
    <lineage>
        <taxon>Bacteria</taxon>
        <taxon>Bacillati</taxon>
        <taxon>Actinomycetota</taxon>
        <taxon>Actinomycetes</taxon>
        <taxon>Micrococcales</taxon>
        <taxon>Cellulomonadaceae</taxon>
        <taxon>Actinotalea</taxon>
    </lineage>
</organism>
<keyword evidence="9" id="KW-1185">Reference proteome</keyword>
<accession>A0A021VTM2</accession>
<dbReference type="InterPro" id="IPR005238">
    <property type="entry name" value="ComB-like"/>
</dbReference>
<dbReference type="PANTHER" id="PTHR37311:SF1">
    <property type="entry name" value="2-PHOSPHOSULFOLACTATE PHOSPHATASE-RELATED"/>
    <property type="match status" value="1"/>
</dbReference>
<keyword evidence="5" id="KW-0378">Hydrolase</keyword>
<dbReference type="OrthoDB" id="8588453at2"/>
<protein>
    <recommendedName>
        <fullName evidence="4">Probable 2-phosphosulfolactate phosphatase</fullName>
        <ecNumber evidence="3">3.1.3.71</ecNumber>
    </recommendedName>
</protein>
<dbReference type="EMBL" id="AXCW01000026">
    <property type="protein sequence ID" value="EYR64554.1"/>
    <property type="molecule type" value="Genomic_DNA"/>
</dbReference>
<dbReference type="GO" id="GO:0000287">
    <property type="term" value="F:magnesium ion binding"/>
    <property type="evidence" value="ECO:0007669"/>
    <property type="project" value="InterPro"/>
</dbReference>
<comment type="cofactor">
    <cofactor evidence="1">
        <name>Mg(2+)</name>
        <dbReference type="ChEBI" id="CHEBI:18420"/>
    </cofactor>
</comment>
<comment type="catalytic activity">
    <reaction evidence="7">
        <text>(2R)-O-phospho-3-sulfolactate + H2O = (2R)-3-sulfolactate + phosphate</text>
        <dbReference type="Rhea" id="RHEA:23416"/>
        <dbReference type="ChEBI" id="CHEBI:15377"/>
        <dbReference type="ChEBI" id="CHEBI:15597"/>
        <dbReference type="ChEBI" id="CHEBI:43474"/>
        <dbReference type="ChEBI" id="CHEBI:58738"/>
        <dbReference type="EC" id="3.1.3.71"/>
    </reaction>
</comment>
<dbReference type="Pfam" id="PF04029">
    <property type="entry name" value="2-ph_phosp"/>
    <property type="match status" value="1"/>
</dbReference>
<reference evidence="8 9" key="1">
    <citation type="submission" date="2014-01" db="EMBL/GenBank/DDBJ databases">
        <title>Actinotalea ferrariae CF5-4.</title>
        <authorList>
            <person name="Chen F."/>
            <person name="Li Y."/>
            <person name="Wang G."/>
        </authorList>
    </citation>
    <scope>NUCLEOTIDE SEQUENCE [LARGE SCALE GENOMIC DNA]</scope>
    <source>
        <strain evidence="8 9">CF5-4</strain>
    </source>
</reference>
<evidence type="ECO:0000256" key="1">
    <source>
        <dbReference type="ARBA" id="ARBA00001946"/>
    </source>
</evidence>
<dbReference type="EC" id="3.1.3.71" evidence="3"/>
<dbReference type="Gene3D" id="3.90.1560.10">
    <property type="entry name" value="ComB-like"/>
    <property type="match status" value="1"/>
</dbReference>
<evidence type="ECO:0000313" key="9">
    <source>
        <dbReference type="Proteomes" id="UP000019753"/>
    </source>
</evidence>
<dbReference type="InterPro" id="IPR036702">
    <property type="entry name" value="ComB-like_sf"/>
</dbReference>
<dbReference type="SUPFAM" id="SSF142823">
    <property type="entry name" value="ComB-like"/>
    <property type="match status" value="1"/>
</dbReference>
<keyword evidence="6" id="KW-0460">Magnesium</keyword>
<dbReference type="AlphaFoldDB" id="A0A021VTM2"/>
<dbReference type="Proteomes" id="UP000019753">
    <property type="component" value="Unassembled WGS sequence"/>
</dbReference>
<evidence type="ECO:0000256" key="4">
    <source>
        <dbReference type="ARBA" id="ARBA00021948"/>
    </source>
</evidence>
<comment type="similarity">
    <text evidence="2">Belongs to the ComB family.</text>
</comment>
<dbReference type="GO" id="GO:0050545">
    <property type="term" value="F:sulfopyruvate decarboxylase activity"/>
    <property type="evidence" value="ECO:0007669"/>
    <property type="project" value="TreeGrafter"/>
</dbReference>
<evidence type="ECO:0000313" key="8">
    <source>
        <dbReference type="EMBL" id="EYR64554.1"/>
    </source>
</evidence>
<dbReference type="PANTHER" id="PTHR37311">
    <property type="entry name" value="2-PHOSPHOSULFOLACTATE PHOSPHATASE-RELATED"/>
    <property type="match status" value="1"/>
</dbReference>
<evidence type="ECO:0000256" key="7">
    <source>
        <dbReference type="ARBA" id="ARBA00033711"/>
    </source>
</evidence>